<proteinExistence type="predicted"/>
<dbReference type="InterPro" id="IPR037053">
    <property type="entry name" value="Phage_tail_collar_dom_sf"/>
</dbReference>
<name>A0AAW5K8S8_9BACT</name>
<dbReference type="EMBL" id="JANFYT010000013">
    <property type="protein sequence ID" value="MCQ4814258.1"/>
    <property type="molecule type" value="Genomic_DNA"/>
</dbReference>
<evidence type="ECO:0000259" key="1">
    <source>
        <dbReference type="Pfam" id="PF07484"/>
    </source>
</evidence>
<dbReference type="SUPFAM" id="SSF88874">
    <property type="entry name" value="Receptor-binding domain of short tail fibre protein gp12"/>
    <property type="match status" value="1"/>
</dbReference>
<dbReference type="Gene3D" id="3.90.1340.10">
    <property type="entry name" value="Phage tail collar domain"/>
    <property type="match status" value="1"/>
</dbReference>
<dbReference type="Proteomes" id="UP001205919">
    <property type="component" value="Unassembled WGS sequence"/>
</dbReference>
<accession>A0AAW5K8S8</accession>
<gene>
    <name evidence="2" type="ORF">NE630_07415</name>
</gene>
<organism evidence="2 3">
    <name type="scientific">Cloacibacillus evryensis</name>
    <dbReference type="NCBI Taxonomy" id="508460"/>
    <lineage>
        <taxon>Bacteria</taxon>
        <taxon>Thermotogati</taxon>
        <taxon>Synergistota</taxon>
        <taxon>Synergistia</taxon>
        <taxon>Synergistales</taxon>
        <taxon>Synergistaceae</taxon>
        <taxon>Cloacibacillus</taxon>
    </lineage>
</organism>
<reference evidence="2 3" key="1">
    <citation type="submission" date="2022-06" db="EMBL/GenBank/DDBJ databases">
        <title>Isolation of gut microbiota from human fecal samples.</title>
        <authorList>
            <person name="Pamer E.G."/>
            <person name="Barat B."/>
            <person name="Waligurski E."/>
            <person name="Medina S."/>
            <person name="Paddock L."/>
            <person name="Mostad J."/>
        </authorList>
    </citation>
    <scope>NUCLEOTIDE SEQUENCE [LARGE SCALE GENOMIC DNA]</scope>
    <source>
        <strain evidence="2 3">DFI.9.90</strain>
    </source>
</reference>
<keyword evidence="3" id="KW-1185">Reference proteome</keyword>
<sequence>MPEFIDRNGNKMEVDAPGVIKLFAGDTPPEGHLVCNGGAISRAAYPELFAAIGTRYGAGDGTTTFNLPNTEDRFPRFAGGGLVVGEKQVDAIRNISGELSVRYIGDNQTIYGKSGAFYDLSAGPLANAAQAAGSHTTQGIGFSASLVVPTDDENRPKAIAMLACIRY</sequence>
<feature type="domain" description="Phage tail collar" evidence="1">
    <location>
        <begin position="18"/>
        <end position="75"/>
    </location>
</feature>
<evidence type="ECO:0000313" key="3">
    <source>
        <dbReference type="Proteomes" id="UP001205919"/>
    </source>
</evidence>
<comment type="caution">
    <text evidence="2">The sequence shown here is derived from an EMBL/GenBank/DDBJ whole genome shotgun (WGS) entry which is preliminary data.</text>
</comment>
<dbReference type="Pfam" id="PF07484">
    <property type="entry name" value="Collar"/>
    <property type="match status" value="1"/>
</dbReference>
<dbReference type="RefSeq" id="WP_008710002.1">
    <property type="nucleotide sequence ID" value="NZ_CABKQM010000005.1"/>
</dbReference>
<evidence type="ECO:0000313" key="2">
    <source>
        <dbReference type="EMBL" id="MCQ4814258.1"/>
    </source>
</evidence>
<protein>
    <submittedName>
        <fullName evidence="2">Phage tail protein</fullName>
    </submittedName>
</protein>
<dbReference type="AlphaFoldDB" id="A0AAW5K8S8"/>
<dbReference type="InterPro" id="IPR011083">
    <property type="entry name" value="Phage_tail_collar_dom"/>
</dbReference>